<gene>
    <name evidence="5" type="primary">LOC111132189</name>
</gene>
<proteinExistence type="predicted"/>
<evidence type="ECO:0000313" key="4">
    <source>
        <dbReference type="Proteomes" id="UP000694844"/>
    </source>
</evidence>
<feature type="compositionally biased region" description="Polar residues" evidence="3">
    <location>
        <begin position="542"/>
        <end position="563"/>
    </location>
</feature>
<feature type="region of interest" description="Disordered" evidence="3">
    <location>
        <begin position="509"/>
        <end position="573"/>
    </location>
</feature>
<keyword evidence="1" id="KW-0677">Repeat</keyword>
<dbReference type="GeneID" id="111132189"/>
<feature type="repeat" description="NHL" evidence="2">
    <location>
        <begin position="1000"/>
        <end position="1043"/>
    </location>
</feature>
<dbReference type="InterPro" id="IPR011042">
    <property type="entry name" value="6-blade_b-propeller_TolB-like"/>
</dbReference>
<feature type="compositionally biased region" description="Polar residues" evidence="3">
    <location>
        <begin position="373"/>
        <end position="387"/>
    </location>
</feature>
<feature type="compositionally biased region" description="Polar residues" evidence="3">
    <location>
        <begin position="256"/>
        <end position="271"/>
    </location>
</feature>
<dbReference type="InterPro" id="IPR001258">
    <property type="entry name" value="NHL_repeat"/>
</dbReference>
<dbReference type="AlphaFoldDB" id="A0A8B8E508"/>
<feature type="compositionally biased region" description="Polar residues" evidence="3">
    <location>
        <begin position="398"/>
        <end position="417"/>
    </location>
</feature>
<feature type="compositionally biased region" description="Basic and acidic residues" evidence="3">
    <location>
        <begin position="522"/>
        <end position="532"/>
    </location>
</feature>
<feature type="compositionally biased region" description="Basic and acidic residues" evidence="3">
    <location>
        <begin position="688"/>
        <end position="701"/>
    </location>
</feature>
<feature type="compositionally biased region" description="Low complexity" evidence="3">
    <location>
        <begin position="620"/>
        <end position="629"/>
    </location>
</feature>
<dbReference type="GO" id="GO:0061630">
    <property type="term" value="F:ubiquitin protein ligase activity"/>
    <property type="evidence" value="ECO:0007669"/>
    <property type="project" value="TreeGrafter"/>
</dbReference>
<dbReference type="PANTHER" id="PTHR24104">
    <property type="entry name" value="E3 UBIQUITIN-PROTEIN LIGASE NHLRC1-RELATED"/>
    <property type="match status" value="1"/>
</dbReference>
<feature type="region of interest" description="Disordered" evidence="3">
    <location>
        <begin position="179"/>
        <end position="311"/>
    </location>
</feature>
<dbReference type="SUPFAM" id="SSF101898">
    <property type="entry name" value="NHL repeat"/>
    <property type="match status" value="1"/>
</dbReference>
<feature type="compositionally biased region" description="Polar residues" evidence="3">
    <location>
        <begin position="728"/>
        <end position="738"/>
    </location>
</feature>
<feature type="compositionally biased region" description="Polar residues" evidence="3">
    <location>
        <begin position="460"/>
        <end position="483"/>
    </location>
</feature>
<feature type="repeat" description="NHL" evidence="2">
    <location>
        <begin position="821"/>
        <end position="860"/>
    </location>
</feature>
<keyword evidence="4" id="KW-1185">Reference proteome</keyword>
<feature type="region of interest" description="Disordered" evidence="3">
    <location>
        <begin position="398"/>
        <end position="438"/>
    </location>
</feature>
<dbReference type="Gene3D" id="2.120.10.30">
    <property type="entry name" value="TolB, C-terminal domain"/>
    <property type="match status" value="1"/>
</dbReference>
<dbReference type="GO" id="GO:0008270">
    <property type="term" value="F:zinc ion binding"/>
    <property type="evidence" value="ECO:0007669"/>
    <property type="project" value="UniProtKB-KW"/>
</dbReference>
<feature type="compositionally biased region" description="Polar residues" evidence="3">
    <location>
        <begin position="180"/>
        <end position="208"/>
    </location>
</feature>
<reference evidence="5" key="1">
    <citation type="submission" date="2025-08" db="UniProtKB">
        <authorList>
            <consortium name="RefSeq"/>
        </authorList>
    </citation>
    <scope>IDENTIFICATION</scope>
    <source>
        <tissue evidence="5">Whole sample</tissue>
    </source>
</reference>
<evidence type="ECO:0000256" key="2">
    <source>
        <dbReference type="PROSITE-ProRule" id="PRU00504"/>
    </source>
</evidence>
<feature type="region of interest" description="Disordered" evidence="3">
    <location>
        <begin position="612"/>
        <end position="635"/>
    </location>
</feature>
<dbReference type="Gene3D" id="2.40.10.500">
    <property type="match status" value="1"/>
</dbReference>
<dbReference type="OrthoDB" id="342730at2759"/>
<organism evidence="4 5">
    <name type="scientific">Crassostrea virginica</name>
    <name type="common">Eastern oyster</name>
    <dbReference type="NCBI Taxonomy" id="6565"/>
    <lineage>
        <taxon>Eukaryota</taxon>
        <taxon>Metazoa</taxon>
        <taxon>Spiralia</taxon>
        <taxon>Lophotrochozoa</taxon>
        <taxon>Mollusca</taxon>
        <taxon>Bivalvia</taxon>
        <taxon>Autobranchia</taxon>
        <taxon>Pteriomorphia</taxon>
        <taxon>Ostreida</taxon>
        <taxon>Ostreoidea</taxon>
        <taxon>Ostreidae</taxon>
        <taxon>Crassostrea</taxon>
    </lineage>
</organism>
<feature type="region of interest" description="Disordered" evidence="3">
    <location>
        <begin position="450"/>
        <end position="484"/>
    </location>
</feature>
<dbReference type="PANTHER" id="PTHR24104:SF25">
    <property type="entry name" value="PROTEIN LIN-41"/>
    <property type="match status" value="1"/>
</dbReference>
<feature type="compositionally biased region" description="Basic and acidic residues" evidence="3">
    <location>
        <begin position="272"/>
        <end position="285"/>
    </location>
</feature>
<dbReference type="GO" id="GO:0000209">
    <property type="term" value="P:protein polyubiquitination"/>
    <property type="evidence" value="ECO:0007669"/>
    <property type="project" value="TreeGrafter"/>
</dbReference>
<dbReference type="InterPro" id="IPR050952">
    <property type="entry name" value="TRIM-NHL_E3_ligases"/>
</dbReference>
<evidence type="ECO:0000256" key="3">
    <source>
        <dbReference type="SAM" id="MobiDB-lite"/>
    </source>
</evidence>
<feature type="compositionally biased region" description="Polar residues" evidence="3">
    <location>
        <begin position="229"/>
        <end position="238"/>
    </location>
</feature>
<feature type="compositionally biased region" description="Polar residues" evidence="3">
    <location>
        <begin position="424"/>
        <end position="438"/>
    </location>
</feature>
<dbReference type="Pfam" id="PF01436">
    <property type="entry name" value="NHL"/>
    <property type="match status" value="1"/>
</dbReference>
<protein>
    <submittedName>
        <fullName evidence="5">Uncharacterized protein</fullName>
    </submittedName>
</protein>
<name>A0A8B8E508_CRAVI</name>
<accession>A0A8B8E508</accession>
<feature type="region of interest" description="Disordered" evidence="3">
    <location>
        <begin position="373"/>
        <end position="392"/>
    </location>
</feature>
<dbReference type="RefSeq" id="XP_022335672.1">
    <property type="nucleotide sequence ID" value="XM_022479964.1"/>
</dbReference>
<dbReference type="GO" id="GO:0043161">
    <property type="term" value="P:proteasome-mediated ubiquitin-dependent protein catabolic process"/>
    <property type="evidence" value="ECO:0007669"/>
    <property type="project" value="TreeGrafter"/>
</dbReference>
<evidence type="ECO:0000313" key="5">
    <source>
        <dbReference type="RefSeq" id="XP_022335672.1"/>
    </source>
</evidence>
<evidence type="ECO:0000256" key="1">
    <source>
        <dbReference type="ARBA" id="ARBA00022737"/>
    </source>
</evidence>
<sequence>MEDIMNVRGVLQTTLEGSRGLSPKLAGLIRRFKAVTTLLLMKRDSAYSDLDKYTKCLRHWLEEFDKRMRSSIQLAYEEKAAIIKAYREELEEEMSTLGVLLKESEKLLQMSTVFDATQNKHGKTLITALKMMKTTSRLETRDVDENLSCLKLSTEYDCDQLPKLGQLVTSYSSDEAIAQEVTSSPQNQSSDKSKSQVTMQSEYTQTENEPQEKIKRSNSGQRSKEKRSSNNQSNQRFVLSQLEKGGISRQGPRVTEPQSDSETANLDNGSHQGEKTRKPIIRDALFKPGSPSAKRKVDKKGDHLKDTTDEDLATATQNVLKLSNVRVGPAQPSKNLENKKAKDFSWENEVVNVSAKETENQPPPLLMPVSTIPKTSDASSLHMSKTSDGCPHIRNSLTPISKTSDVSPHCPSLSTTASDKDFLNPNSVNSASETSETCSAKASSVALTSKMPEVIPPNTSPAASASNEPDGVCQNSISVTSDINDVDEMSTGSLLKSSSEKRVDVNANLCAEKQPSSSTNQKGDKEPDKAESEVLLSKPNESRQVTITSDAQTLNGNSKTQVTVPKEEPSEPISMEMNEIPCTRWDSKTKPMKIAVKSEPLSPVEVRIKEEIQTPTDLTNNNNNNNNNNETDQQEDKKFLVFTKDTWNAEPNNNEIPQAGGGLATEDSHVVTTEAQGQHTGEGEIEENNNKKPGTETRLGKENGLVVSSELDGQQKTPAVSNELDCSVSDTPLPQTDNKSLEKENFHVTSSEVESQPKSPVSNQINCSLSNIPLPKSPYPGPAMKTQKCLPSTSVVTKHIRDEIDRGNKYRYISPLPAKLLFKVGKKDQVKFPIGVTTNSLEEILVADTGNHVVRLFDPEGKFLRDIGKEVSMKRPSAIVVNHKDDVFVKDDIAVFAFSAQGKLLRTIAKGKLGHPFGLALTPDGLLVTLDTTRNDPRVVILSQDGSLMNSFPFAHLLNPRVPLHLTSKCRFLAVQAERLIVSDLGNSCVYISDNCGEVLFEFGEYGTSHGKFKEPSGVTTDQQGHMLIGDSKNNRVQIFKPNGSFLCDIQFDTAIQRPSDIHLTMDGKLYVSNYLQHQVFVYQLG</sequence>
<dbReference type="KEGG" id="cvn:111132189"/>
<dbReference type="Proteomes" id="UP000694844">
    <property type="component" value="Chromosome 5"/>
</dbReference>
<feature type="region of interest" description="Disordered" evidence="3">
    <location>
        <begin position="673"/>
        <end position="741"/>
    </location>
</feature>
<dbReference type="PROSITE" id="PS51125">
    <property type="entry name" value="NHL"/>
    <property type="match status" value="2"/>
</dbReference>
<feature type="compositionally biased region" description="Polar residues" evidence="3">
    <location>
        <begin position="711"/>
        <end position="720"/>
    </location>
</feature>